<evidence type="ECO:0000256" key="4">
    <source>
        <dbReference type="ARBA" id="ARBA00022723"/>
    </source>
</evidence>
<organism evidence="14 15">
    <name type="scientific">Aphanomyces euteiches</name>
    <dbReference type="NCBI Taxonomy" id="100861"/>
    <lineage>
        <taxon>Eukaryota</taxon>
        <taxon>Sar</taxon>
        <taxon>Stramenopiles</taxon>
        <taxon>Oomycota</taxon>
        <taxon>Saprolegniomycetes</taxon>
        <taxon>Saprolegniales</taxon>
        <taxon>Verrucalvaceae</taxon>
        <taxon>Aphanomyces</taxon>
    </lineage>
</organism>
<evidence type="ECO:0000313" key="14">
    <source>
        <dbReference type="EMBL" id="KAF0745209.1"/>
    </source>
</evidence>
<dbReference type="PRINTS" id="PR01243">
    <property type="entry name" value="NUCDPKINASE"/>
</dbReference>
<sequence length="1348" mass="151492">MAPNKSTTVALIKPDCATGYRSTINGDTSKSGLIVDEILKRIKDEGYTILQRRTLLLTKAEVRQLNRHQWDDANFSDQLDFMVSGPSIALLLEGEDAIERWKAVMGPSDPTLAKATAAPKPHLRGLYGTTLVRNALYGSDNETCALRDKKILFPNGASMMERALAIVKPNALNYLDALSVLFEREGFFIMEKTQLRIETDDELQLLTESTDLAYTDELKTIMLSGESVVFLLEGICLTTQLELLLGPTDPAEAKVHFPSSIRAEMGVSLANNCVHALYSSPDAMSLMRKWFPSFFAREPEVTLAIIKPTTASKHGDIIQRIIEAHGFRIERRFRRRLRKDEANEFYAEHKGKPFYDALVDYMTSDDAIVLLLSRVHAIYVWRKCMGPTNSNTARELYPNSIRGRFGIDGTKNAVHGSDSPQSARREISLMFGSPVTPLGTIPTRELASKATKFTSETLHSTLAKCITELCRLDPRPDALGACEWLGQFLVHAASPDGPIEKGVQANHKKSTAQRVGRTIDLNASSFGPLHIVGFFGPSASRTFLAKQIANDFNYHYVDLNAALEKTEHEQDPMVTIVKMFKRCVWKRIILDNFPPDLPFYLSFQKHIAEFAWITVVGSNDNHAHHQDPSHYTLELPFPVHLNDERDFYQFFHRFGYLNYIAPKHDIPSTSIEHKALKEIRRPFSPRILVVNDKACVISDSQWMGLSHTYRWTVLNFKVLAELEVKKEAKTGVNGSGSVTSYTRTGENMPIDLIIRLIAQEIGRIVEHLRFIVTNVPGYALSESFMALLDTTTRAAPPSQILRIGTDPFHRAHDITLLERRWYAFGQLIYLWVDGPTSHDHLDLLFRPVLAPTNALFIDEGNNITMDRVAAQARGYTLLSVKDALRAEILRGSPDGLRINELVQANEAIPDEVVVHVLAQHLFHKFNHRLILTDGFPRTQQQVAALAKEACPSAFVIRSLELATRFEVEALSPLAHTSAIVSAGNLSCLKKQLCQVTVASVLADFDIGEVDHVRLQNHFGQDGAVVLPLAHVEATINAKQPVDEPVDAIMFVRLVCQLLMERSIRKVVFLGFPRTLDEAKAFQRIGVDCDKIVVLNKKIIPVPHEPTDEDYYSSDEEEKARKKNAPEPQINQLTRFYSETYPNAFHSFTFVEFDRMYPKVESLLFRPRITLAVGNKSSGFHAALRAATNSSDCAYIHVPELLMQHVKRYPSSHRTGRIQSAWKCGRLVNLDISMELIKSALLHSLTTRVIITGFPRVIGDSMPYIHDQVDMLEREVGTVHQLLHFTSSPAVLLSRASKIHEVHAHTDTFHEESEPLIDYCHKVKKTITVVNADVPPDTLVQDLQTLLLT</sequence>
<dbReference type="Pfam" id="PF00406">
    <property type="entry name" value="ADK"/>
    <property type="match status" value="2"/>
</dbReference>
<evidence type="ECO:0000256" key="10">
    <source>
        <dbReference type="PROSITE-ProRule" id="PRU00706"/>
    </source>
</evidence>
<keyword evidence="6" id="KW-0418">Kinase</keyword>
<evidence type="ECO:0000259" key="13">
    <source>
        <dbReference type="SMART" id="SM00562"/>
    </source>
</evidence>
<evidence type="ECO:0000256" key="6">
    <source>
        <dbReference type="ARBA" id="ARBA00022777"/>
    </source>
</evidence>
<keyword evidence="2" id="KW-0963">Cytoplasm</keyword>
<dbReference type="SMART" id="SM00562">
    <property type="entry name" value="NDK"/>
    <property type="match status" value="3"/>
</dbReference>
<comment type="similarity">
    <text evidence="1 10 11">Belongs to the NDK family.</text>
</comment>
<dbReference type="InterPro" id="IPR001564">
    <property type="entry name" value="Nucleoside_diP_kinase"/>
</dbReference>
<feature type="binding site" evidence="10">
    <location>
        <position position="382"/>
    </location>
    <ligand>
        <name>ATP</name>
        <dbReference type="ChEBI" id="CHEBI:30616"/>
    </ligand>
</feature>
<evidence type="ECO:0000256" key="3">
    <source>
        <dbReference type="ARBA" id="ARBA00022679"/>
    </source>
</evidence>
<feature type="domain" description="Nucleoside diphosphate kinase-like" evidence="13">
    <location>
        <begin position="5"/>
        <end position="158"/>
    </location>
</feature>
<dbReference type="SUPFAM" id="SSF54919">
    <property type="entry name" value="Nucleoside diphosphate kinase, NDK"/>
    <property type="match status" value="3"/>
</dbReference>
<reference evidence="14 15" key="1">
    <citation type="submission" date="2019-07" db="EMBL/GenBank/DDBJ databases">
        <title>Genomics analysis of Aphanomyces spp. identifies a new class of oomycete effector associated with host adaptation.</title>
        <authorList>
            <person name="Gaulin E."/>
        </authorList>
    </citation>
    <scope>NUCLEOTIDE SEQUENCE [LARGE SCALE GENOMIC DNA]</scope>
    <source>
        <strain evidence="14 15">ATCC 201684</strain>
    </source>
</reference>
<feature type="region of interest" description="Disordered" evidence="12">
    <location>
        <begin position="1105"/>
        <end position="1124"/>
    </location>
</feature>
<comment type="caution">
    <text evidence="10">Lacks conserved residue(s) required for the propagation of feature annotation.</text>
</comment>
<dbReference type="GO" id="GO:0006183">
    <property type="term" value="P:GTP biosynthetic process"/>
    <property type="evidence" value="ECO:0007669"/>
    <property type="project" value="InterPro"/>
</dbReference>
<feature type="active site" description="Pros-phosphohistidine intermediate" evidence="10">
    <location>
        <position position="415"/>
    </location>
</feature>
<dbReference type="PANTHER" id="PTHR46161">
    <property type="entry name" value="NUCLEOSIDE DIPHOSPHATE KINASE"/>
    <property type="match status" value="1"/>
</dbReference>
<proteinExistence type="inferred from homology"/>
<dbReference type="EMBL" id="VJMJ01000002">
    <property type="protein sequence ID" value="KAF0745209.1"/>
    <property type="molecule type" value="Genomic_DNA"/>
</dbReference>
<keyword evidence="4" id="KW-0479">Metal-binding</keyword>
<evidence type="ECO:0000256" key="5">
    <source>
        <dbReference type="ARBA" id="ARBA00022741"/>
    </source>
</evidence>
<name>A0A6G0XXG4_9STRA</name>
<dbReference type="GO" id="GO:0004550">
    <property type="term" value="F:nucleoside diphosphate kinase activity"/>
    <property type="evidence" value="ECO:0007669"/>
    <property type="project" value="InterPro"/>
</dbReference>
<feature type="domain" description="Nucleoside diphosphate kinase-like" evidence="13">
    <location>
        <begin position="299"/>
        <end position="438"/>
    </location>
</feature>
<evidence type="ECO:0000256" key="1">
    <source>
        <dbReference type="ARBA" id="ARBA00008142"/>
    </source>
</evidence>
<feature type="binding site" evidence="10">
    <location>
        <position position="388"/>
    </location>
    <ligand>
        <name>ATP</name>
        <dbReference type="ChEBI" id="CHEBI:30616"/>
    </ligand>
</feature>
<feature type="binding site" evidence="10">
    <location>
        <position position="307"/>
    </location>
    <ligand>
        <name>ATP</name>
        <dbReference type="ChEBI" id="CHEBI:30616"/>
    </ligand>
</feature>
<evidence type="ECO:0000313" key="15">
    <source>
        <dbReference type="Proteomes" id="UP000481153"/>
    </source>
</evidence>
<keyword evidence="3" id="KW-0808">Transferase</keyword>
<dbReference type="InterPro" id="IPR036850">
    <property type="entry name" value="NDK-like_dom_sf"/>
</dbReference>
<comment type="caution">
    <text evidence="14">The sequence shown here is derived from an EMBL/GenBank/DDBJ whole genome shotgun (WGS) entry which is preliminary data.</text>
</comment>
<dbReference type="InterPro" id="IPR027417">
    <property type="entry name" value="P-loop_NTPase"/>
</dbReference>
<dbReference type="SUPFAM" id="SSF52540">
    <property type="entry name" value="P-loop containing nucleoside triphosphate hydrolases"/>
    <property type="match status" value="1"/>
</dbReference>
<dbReference type="GO" id="GO:0005524">
    <property type="term" value="F:ATP binding"/>
    <property type="evidence" value="ECO:0007669"/>
    <property type="project" value="UniProtKB-KW"/>
</dbReference>
<evidence type="ECO:0000256" key="12">
    <source>
        <dbReference type="SAM" id="MobiDB-lite"/>
    </source>
</evidence>
<feature type="binding site" evidence="10">
    <location>
        <position position="354"/>
    </location>
    <ligand>
        <name>ATP</name>
        <dbReference type="ChEBI" id="CHEBI:30616"/>
    </ligand>
</feature>
<dbReference type="GO" id="GO:0046872">
    <property type="term" value="F:metal ion binding"/>
    <property type="evidence" value="ECO:0007669"/>
    <property type="project" value="UniProtKB-KW"/>
</dbReference>
<gene>
    <name evidence="14" type="ORF">Ae201684_000243</name>
</gene>
<dbReference type="PROSITE" id="PS51374">
    <property type="entry name" value="NDPK_LIKE"/>
    <property type="match status" value="3"/>
</dbReference>
<keyword evidence="8" id="KW-0460">Magnesium</keyword>
<evidence type="ECO:0000256" key="9">
    <source>
        <dbReference type="ARBA" id="ARBA00023080"/>
    </source>
</evidence>
<evidence type="ECO:0000256" key="11">
    <source>
        <dbReference type="RuleBase" id="RU004011"/>
    </source>
</evidence>
<evidence type="ECO:0000256" key="2">
    <source>
        <dbReference type="ARBA" id="ARBA00022490"/>
    </source>
</evidence>
<dbReference type="Gene3D" id="3.30.70.141">
    <property type="entry name" value="Nucleoside diphosphate kinase-like domain"/>
    <property type="match status" value="3"/>
</dbReference>
<feature type="domain" description="Nucleoside diphosphate kinase-like" evidence="13">
    <location>
        <begin position="160"/>
        <end position="298"/>
    </location>
</feature>
<feature type="compositionally biased region" description="Acidic residues" evidence="12">
    <location>
        <begin position="1106"/>
        <end position="1116"/>
    </location>
</feature>
<dbReference type="PANTHER" id="PTHR46161:SF3">
    <property type="entry name" value="NUCLEOSIDE DIPHOSPHATE KINASE DDB_G0292928-RELATED"/>
    <property type="match status" value="1"/>
</dbReference>
<dbReference type="PROSITE" id="PS00469">
    <property type="entry name" value="NDPK"/>
    <property type="match status" value="1"/>
</dbReference>
<dbReference type="Pfam" id="PF00334">
    <property type="entry name" value="NDK"/>
    <property type="match status" value="3"/>
</dbReference>
<feature type="binding site" evidence="10">
    <location>
        <position position="412"/>
    </location>
    <ligand>
        <name>ATP</name>
        <dbReference type="ChEBI" id="CHEBI:30616"/>
    </ligand>
</feature>
<keyword evidence="15" id="KW-1185">Reference proteome</keyword>
<dbReference type="GO" id="GO:0006228">
    <property type="term" value="P:UTP biosynthetic process"/>
    <property type="evidence" value="ECO:0007669"/>
    <property type="project" value="InterPro"/>
</dbReference>
<keyword evidence="9" id="KW-0546">Nucleotide metabolism</keyword>
<protein>
    <recommendedName>
        <fullName evidence="13">Nucleoside diphosphate kinase-like domain-containing protein</fullName>
    </recommendedName>
</protein>
<dbReference type="InterPro" id="IPR034907">
    <property type="entry name" value="NDK-like_dom"/>
</dbReference>
<feature type="active site" description="Pros-phosphohistidine intermediate" evidence="10">
    <location>
        <position position="275"/>
    </location>
</feature>
<keyword evidence="7" id="KW-0067">ATP-binding</keyword>
<evidence type="ECO:0000256" key="8">
    <source>
        <dbReference type="ARBA" id="ARBA00022842"/>
    </source>
</evidence>
<dbReference type="InterPro" id="IPR023005">
    <property type="entry name" value="Nucleoside_diP_kinase_AS"/>
</dbReference>
<dbReference type="GO" id="GO:0006241">
    <property type="term" value="P:CTP biosynthetic process"/>
    <property type="evidence" value="ECO:0007669"/>
    <property type="project" value="InterPro"/>
</dbReference>
<dbReference type="VEuPathDB" id="FungiDB:AeMF1_003335"/>
<dbReference type="Gene3D" id="3.40.50.300">
    <property type="entry name" value="P-loop containing nucleotide triphosphate hydrolases"/>
    <property type="match status" value="2"/>
</dbReference>
<keyword evidence="5" id="KW-0547">Nucleotide-binding</keyword>
<feature type="binding site" evidence="10">
    <location>
        <position position="402"/>
    </location>
    <ligand>
        <name>ATP</name>
        <dbReference type="ChEBI" id="CHEBI:30616"/>
    </ligand>
</feature>
<dbReference type="Proteomes" id="UP000481153">
    <property type="component" value="Unassembled WGS sequence"/>
</dbReference>
<evidence type="ECO:0000256" key="7">
    <source>
        <dbReference type="ARBA" id="ARBA00022840"/>
    </source>
</evidence>
<accession>A0A6G0XXG4</accession>